<evidence type="ECO:0000256" key="3">
    <source>
        <dbReference type="ARBA" id="ARBA00022553"/>
    </source>
</evidence>
<feature type="domain" description="Response regulatory" evidence="12">
    <location>
        <begin position="812"/>
        <end position="927"/>
    </location>
</feature>
<evidence type="ECO:0000259" key="12">
    <source>
        <dbReference type="PROSITE" id="PS50110"/>
    </source>
</evidence>
<dbReference type="SMART" id="SM00342">
    <property type="entry name" value="HTH_ARAC"/>
    <property type="match status" value="1"/>
</dbReference>
<name>A0A6L3ZFC9_9FLAO</name>
<dbReference type="InterPro" id="IPR003661">
    <property type="entry name" value="HisK_dim/P_dom"/>
</dbReference>
<feature type="transmembrane region" description="Helical" evidence="8">
    <location>
        <begin position="508"/>
        <end position="525"/>
    </location>
</feature>
<proteinExistence type="predicted"/>
<dbReference type="Gene3D" id="3.30.565.10">
    <property type="entry name" value="Histidine kinase-like ATPase, C-terminal domain"/>
    <property type="match status" value="1"/>
</dbReference>
<dbReference type="InterPro" id="IPR036097">
    <property type="entry name" value="HisK_dim/P_sf"/>
</dbReference>
<keyword evidence="3 6" id="KW-0597">Phosphoprotein</keyword>
<evidence type="ECO:0000256" key="8">
    <source>
        <dbReference type="SAM" id="Phobius"/>
    </source>
</evidence>
<dbReference type="PANTHER" id="PTHR43547:SF2">
    <property type="entry name" value="HYBRID SIGNAL TRANSDUCTION HISTIDINE KINASE C"/>
    <property type="match status" value="1"/>
</dbReference>
<evidence type="ECO:0000256" key="5">
    <source>
        <dbReference type="ARBA" id="ARBA00023163"/>
    </source>
</evidence>
<evidence type="ECO:0000313" key="14">
    <source>
        <dbReference type="Proteomes" id="UP000484164"/>
    </source>
</evidence>
<dbReference type="SUPFAM" id="SSF55874">
    <property type="entry name" value="ATPase domain of HSP90 chaperone/DNA topoisomerase II/histidine kinase"/>
    <property type="match status" value="1"/>
</dbReference>
<dbReference type="GO" id="GO:0043565">
    <property type="term" value="F:sequence-specific DNA binding"/>
    <property type="evidence" value="ECO:0007669"/>
    <property type="project" value="InterPro"/>
</dbReference>
<keyword evidence="8" id="KW-0812">Transmembrane</keyword>
<feature type="modified residue" description="4-aspartylphosphate" evidence="6">
    <location>
        <position position="860"/>
    </location>
</feature>
<dbReference type="PROSITE" id="PS50005">
    <property type="entry name" value="TPR"/>
    <property type="match status" value="2"/>
</dbReference>
<evidence type="ECO:0000259" key="11">
    <source>
        <dbReference type="PROSITE" id="PS50109"/>
    </source>
</evidence>
<organism evidence="13 14">
    <name type="scientific">Phaeocystidibacter marisrubri</name>
    <dbReference type="NCBI Taxonomy" id="1577780"/>
    <lineage>
        <taxon>Bacteria</taxon>
        <taxon>Pseudomonadati</taxon>
        <taxon>Bacteroidota</taxon>
        <taxon>Flavobacteriia</taxon>
        <taxon>Flavobacteriales</taxon>
        <taxon>Phaeocystidibacteraceae</taxon>
        <taxon>Phaeocystidibacter</taxon>
    </lineage>
</organism>
<dbReference type="PROSITE" id="PS01124">
    <property type="entry name" value="HTH_ARAC_FAMILY_2"/>
    <property type="match status" value="1"/>
</dbReference>
<keyword evidence="4" id="KW-0805">Transcription regulation</keyword>
<gene>
    <name evidence="13" type="ORF">F8C82_12940</name>
</gene>
<comment type="caution">
    <text evidence="13">The sequence shown here is derived from an EMBL/GenBank/DDBJ whole genome shotgun (WGS) entry which is preliminary data.</text>
</comment>
<keyword evidence="5" id="KW-0804">Transcription</keyword>
<dbReference type="Pfam" id="PF13424">
    <property type="entry name" value="TPR_12"/>
    <property type="match status" value="2"/>
</dbReference>
<dbReference type="Gene3D" id="1.25.40.10">
    <property type="entry name" value="Tetratricopeptide repeat domain"/>
    <property type="match status" value="3"/>
</dbReference>
<dbReference type="RefSeq" id="WP_151694008.1">
    <property type="nucleotide sequence ID" value="NZ_BMGX01000001.1"/>
</dbReference>
<dbReference type="GO" id="GO:0003700">
    <property type="term" value="F:DNA-binding transcription factor activity"/>
    <property type="evidence" value="ECO:0007669"/>
    <property type="project" value="InterPro"/>
</dbReference>
<dbReference type="PRINTS" id="PR00344">
    <property type="entry name" value="BCTRLSENSOR"/>
</dbReference>
<dbReference type="GO" id="GO:0000155">
    <property type="term" value="F:phosphorelay sensor kinase activity"/>
    <property type="evidence" value="ECO:0007669"/>
    <property type="project" value="InterPro"/>
</dbReference>
<dbReference type="InterPro" id="IPR003594">
    <property type="entry name" value="HATPase_dom"/>
</dbReference>
<dbReference type="InterPro" id="IPR001789">
    <property type="entry name" value="Sig_transdc_resp-reg_receiver"/>
</dbReference>
<feature type="domain" description="Histidine kinase" evidence="11">
    <location>
        <begin position="569"/>
        <end position="782"/>
    </location>
</feature>
<feature type="repeat" description="TPR" evidence="7">
    <location>
        <begin position="341"/>
        <end position="374"/>
    </location>
</feature>
<dbReference type="SMART" id="SM00028">
    <property type="entry name" value="TPR"/>
    <property type="match status" value="8"/>
</dbReference>
<feature type="domain" description="HTH araC/xylS-type" evidence="10">
    <location>
        <begin position="959"/>
        <end position="1058"/>
    </location>
</feature>
<keyword evidence="8" id="KW-0472">Membrane</keyword>
<dbReference type="Gene3D" id="1.10.10.60">
    <property type="entry name" value="Homeodomain-like"/>
    <property type="match status" value="1"/>
</dbReference>
<dbReference type="SUPFAM" id="SSF48452">
    <property type="entry name" value="TPR-like"/>
    <property type="match status" value="2"/>
</dbReference>
<dbReference type="Pfam" id="PF00072">
    <property type="entry name" value="Response_reg"/>
    <property type="match status" value="1"/>
</dbReference>
<dbReference type="SMART" id="SM00387">
    <property type="entry name" value="HATPase_c"/>
    <property type="match status" value="1"/>
</dbReference>
<feature type="signal peptide" evidence="9">
    <location>
        <begin position="1"/>
        <end position="20"/>
    </location>
</feature>
<accession>A0A6L3ZFC9</accession>
<dbReference type="InterPro" id="IPR009057">
    <property type="entry name" value="Homeodomain-like_sf"/>
</dbReference>
<dbReference type="Pfam" id="PF02518">
    <property type="entry name" value="HATPase_c"/>
    <property type="match status" value="1"/>
</dbReference>
<dbReference type="Pfam" id="PF00512">
    <property type="entry name" value="HisKA"/>
    <property type="match status" value="1"/>
</dbReference>
<evidence type="ECO:0000256" key="9">
    <source>
        <dbReference type="SAM" id="SignalP"/>
    </source>
</evidence>
<dbReference type="InterPro" id="IPR036890">
    <property type="entry name" value="HATPase_C_sf"/>
</dbReference>
<protein>
    <recommendedName>
        <fullName evidence="2">histidine kinase</fullName>
        <ecNumber evidence="2">2.7.13.3</ecNumber>
    </recommendedName>
</protein>
<evidence type="ECO:0000256" key="7">
    <source>
        <dbReference type="PROSITE-ProRule" id="PRU00339"/>
    </source>
</evidence>
<sequence length="1062" mass="121469">MKKITFILLITFTLPFSTFAQQQNNKRDLRQDSLLQIDIHKLADSTQADLYLERAKMLNTTHADSSIAFCIKALSIAKKGLLNPSLSRADSINYIRLMAQAHFSMGMIDQIHSRLDSAEKKYLRAVSLFKETDSRQELSNLYNYLSRIYQWNGDQQLFYDYTKKASQIQRQEKDSIGLAMSSIAFGAYFERTGNVDSCLSNYEKALRILRLVSSDQELSYGLNEYGYVLQRMGLYEKAVVILLEALDINKKRGDEHFQTTKTLSAIGTVFSELGEYEKAETYLNEAVQLSREMGNPSVEAGILSKLGIIYSKREEHQKSLAYHLKAQELIQNTDVPPSLLAIALHNIGKQYQHLGETQKAILNFEQALELGRKYSLPKDQAVFLNSLADAHLQINQLQSAKEYALEAFSVGSIKNYSEVKMKAASILHQFYYQNGDYKNALEYITIHFRIKDSLQNVNSKAALLKMESSYILDQKQQQISSLENENKARNLEMIHQKALAEQRRQDQMLIALAIILLMCIILFFINRDRLQRKNKLLHLHNEQIKLEKEREKSMYQLELARTKHDLYANVTHEFRTPITLIQAPVKKLMAHAPDNVQETYQSILRNTNHLLQMVDEMLDLARLETTDTKLHYSITNLNLLIAETKADFAPLFQHKSIRFNANISHSDLSISTDRNRLKMVLNNLLKNAWHHCPEGGDINITVTKQDSELLLSVINQQESEMDSSDVEKLFERHYRGNTKNYDGNGLGLAISKEIVNLLGGNITINLNEPNKTEFSIRLPLKPVRAFPNLDSATIITDKATPMCPMEGDLKPRVLVVEDNLEMQRLLRDLLDTRFEIILARDGEEAGHLAVEKQPALILSDLMMPKVDGIELVEFVKKNVDTSHIPVILLTAKSDKESRMLGLKHDADDYISKPFDPDELIARMDNLLRQRSHLHEAFKNNPFASLQNTSYTQLDRSFLKKAGQIIEKNYQDGNYTVHQFCTDLALNRSSVHKKLIALTNQSASQFIQNIRLTKAADQLLHTDASIDGIIYDNGFNSRQAFYKAFKVKFGQTPKEFREQKVTS</sequence>
<dbReference type="InterPro" id="IPR018060">
    <property type="entry name" value="HTH_AraC"/>
</dbReference>
<dbReference type="CDD" id="cd00082">
    <property type="entry name" value="HisKA"/>
    <property type="match status" value="1"/>
</dbReference>
<dbReference type="SUPFAM" id="SSF46689">
    <property type="entry name" value="Homeodomain-like"/>
    <property type="match status" value="1"/>
</dbReference>
<dbReference type="Pfam" id="PF12833">
    <property type="entry name" value="HTH_18"/>
    <property type="match status" value="1"/>
</dbReference>
<evidence type="ECO:0000313" key="13">
    <source>
        <dbReference type="EMBL" id="KAB2816581.1"/>
    </source>
</evidence>
<dbReference type="OrthoDB" id="1522078at2"/>
<dbReference type="SUPFAM" id="SSF52172">
    <property type="entry name" value="CheY-like"/>
    <property type="match status" value="1"/>
</dbReference>
<keyword evidence="8" id="KW-1133">Transmembrane helix</keyword>
<keyword evidence="7" id="KW-0802">TPR repeat</keyword>
<dbReference type="PROSITE" id="PS50109">
    <property type="entry name" value="HIS_KIN"/>
    <property type="match status" value="1"/>
</dbReference>
<dbReference type="EMBL" id="WBVQ01000002">
    <property type="protein sequence ID" value="KAB2816581.1"/>
    <property type="molecule type" value="Genomic_DNA"/>
</dbReference>
<reference evidence="13 14" key="1">
    <citation type="submission" date="2019-10" db="EMBL/GenBank/DDBJ databases">
        <title>Genome sequence of Phaeocystidibacter marisrubri JCM30614 (type strain).</title>
        <authorList>
            <person name="Bowman J.P."/>
        </authorList>
    </citation>
    <scope>NUCLEOTIDE SEQUENCE [LARGE SCALE GENOMIC DNA]</scope>
    <source>
        <strain evidence="13 14">JCM 30614</strain>
    </source>
</reference>
<evidence type="ECO:0000256" key="4">
    <source>
        <dbReference type="ARBA" id="ARBA00023015"/>
    </source>
</evidence>
<keyword evidence="9" id="KW-0732">Signal</keyword>
<dbReference type="InterPro" id="IPR011990">
    <property type="entry name" value="TPR-like_helical_dom_sf"/>
</dbReference>
<dbReference type="Gene3D" id="3.40.50.2300">
    <property type="match status" value="1"/>
</dbReference>
<dbReference type="PANTHER" id="PTHR43547">
    <property type="entry name" value="TWO-COMPONENT HISTIDINE KINASE"/>
    <property type="match status" value="1"/>
</dbReference>
<dbReference type="AlphaFoldDB" id="A0A6L3ZFC9"/>
<keyword evidence="14" id="KW-1185">Reference proteome</keyword>
<evidence type="ECO:0000256" key="2">
    <source>
        <dbReference type="ARBA" id="ARBA00012438"/>
    </source>
</evidence>
<dbReference type="EC" id="2.7.13.3" evidence="2"/>
<dbReference type="InterPro" id="IPR005467">
    <property type="entry name" value="His_kinase_dom"/>
</dbReference>
<dbReference type="SUPFAM" id="SSF47384">
    <property type="entry name" value="Homodimeric domain of signal transducing histidine kinase"/>
    <property type="match status" value="1"/>
</dbReference>
<feature type="chain" id="PRO_5026737276" description="histidine kinase" evidence="9">
    <location>
        <begin position="21"/>
        <end position="1062"/>
    </location>
</feature>
<dbReference type="Proteomes" id="UP000484164">
    <property type="component" value="Unassembled WGS sequence"/>
</dbReference>
<dbReference type="InterPro" id="IPR019734">
    <property type="entry name" value="TPR_rpt"/>
</dbReference>
<dbReference type="InterPro" id="IPR004358">
    <property type="entry name" value="Sig_transdc_His_kin-like_C"/>
</dbReference>
<feature type="repeat" description="TPR" evidence="7">
    <location>
        <begin position="260"/>
        <end position="293"/>
    </location>
</feature>
<evidence type="ECO:0000259" key="10">
    <source>
        <dbReference type="PROSITE" id="PS01124"/>
    </source>
</evidence>
<comment type="catalytic activity">
    <reaction evidence="1">
        <text>ATP + protein L-histidine = ADP + protein N-phospho-L-histidine.</text>
        <dbReference type="EC" id="2.7.13.3"/>
    </reaction>
</comment>
<evidence type="ECO:0000256" key="1">
    <source>
        <dbReference type="ARBA" id="ARBA00000085"/>
    </source>
</evidence>
<dbReference type="SMART" id="SM00448">
    <property type="entry name" value="REC"/>
    <property type="match status" value="1"/>
</dbReference>
<dbReference type="PROSITE" id="PS50110">
    <property type="entry name" value="RESPONSE_REGULATORY"/>
    <property type="match status" value="1"/>
</dbReference>
<dbReference type="SMART" id="SM00388">
    <property type="entry name" value="HisKA"/>
    <property type="match status" value="1"/>
</dbReference>
<dbReference type="InterPro" id="IPR011006">
    <property type="entry name" value="CheY-like_superfamily"/>
</dbReference>
<evidence type="ECO:0000256" key="6">
    <source>
        <dbReference type="PROSITE-ProRule" id="PRU00169"/>
    </source>
</evidence>
<dbReference type="Gene3D" id="1.10.287.130">
    <property type="match status" value="1"/>
</dbReference>